<keyword evidence="7" id="KW-1185">Reference proteome</keyword>
<evidence type="ECO:0000313" key="7">
    <source>
        <dbReference type="Proteomes" id="UP001564408"/>
    </source>
</evidence>
<dbReference type="Pfam" id="PF02782">
    <property type="entry name" value="FGGY_C"/>
    <property type="match status" value="1"/>
</dbReference>
<accession>A0ABV4BI93</accession>
<evidence type="ECO:0000256" key="2">
    <source>
        <dbReference type="ARBA" id="ARBA00022679"/>
    </source>
</evidence>
<dbReference type="GO" id="GO:0016301">
    <property type="term" value="F:kinase activity"/>
    <property type="evidence" value="ECO:0007669"/>
    <property type="project" value="UniProtKB-KW"/>
</dbReference>
<sequence length="451" mass="46434">MPAADRFGVAGEARAPCWIGIDLGTSGCRAVAIDAAGALLAAARASLPPSRSGADGGREQDPEDWWSATVAVLRDLTGRLLGHRCRALSVDATSATVLLATPDGHPLGSALMYDDRRAVAAAERVAALAPSASPARGASASLAKVLYLRERLAVDREVLVLHQADWVLGRLGARYGISDWNNALKLGFDQVAEAWPDWLDGLALAPVRLPDVVAPGTPIGVLDPRLVEPTGLAAGTALVAGTTDSTAAVIATGIATPGEAVTSLGSTLVVKVLSGTPVADPSSGVYSHRFGDLWLAGGASNSGGAVLRRFFDDDRIAQLSARMDPEGSTGLDYYPLPAPGERFPIADPTCAPRLTPRPADDLMFLQGLFEGIAAIEAAGYRRLAELGAPRPTRILTVGGGAGNSAWARIRARKLGVPVGQARQQEAAYGAARLALTASSGSSRPASVPGLS</sequence>
<feature type="domain" description="Carbohydrate kinase FGGY C-terminal" evidence="5">
    <location>
        <begin position="261"/>
        <end position="437"/>
    </location>
</feature>
<name>A0ABV4BI93_9GAMM</name>
<reference evidence="6 7" key="1">
    <citation type="submission" date="2024-05" db="EMBL/GenBank/DDBJ databases">
        <title>Genome Sequence and Characterization of the New Strain Purple Sulfur Bacterium of Genus Thioalkalicoccus.</title>
        <authorList>
            <person name="Bryantseva I.A."/>
            <person name="Kyndt J.A."/>
            <person name="Imhoff J.F."/>
        </authorList>
    </citation>
    <scope>NUCLEOTIDE SEQUENCE [LARGE SCALE GENOMIC DNA]</scope>
    <source>
        <strain evidence="6 7">Um2</strain>
    </source>
</reference>
<dbReference type="CDD" id="cd07783">
    <property type="entry name" value="ASKHA_NBD_FGGY_SePSK_AtXK1-like"/>
    <property type="match status" value="1"/>
</dbReference>
<dbReference type="Pfam" id="PF00370">
    <property type="entry name" value="FGGY_N"/>
    <property type="match status" value="1"/>
</dbReference>
<dbReference type="InterPro" id="IPR018484">
    <property type="entry name" value="FGGY_N"/>
</dbReference>
<keyword evidence="2" id="KW-0808">Transferase</keyword>
<dbReference type="InterPro" id="IPR018485">
    <property type="entry name" value="FGGY_C"/>
</dbReference>
<evidence type="ECO:0000256" key="3">
    <source>
        <dbReference type="ARBA" id="ARBA00022777"/>
    </source>
</evidence>
<evidence type="ECO:0000256" key="1">
    <source>
        <dbReference type="ARBA" id="ARBA00009156"/>
    </source>
</evidence>
<keyword evidence="3 6" id="KW-0418">Kinase</keyword>
<dbReference type="PANTHER" id="PTHR10196">
    <property type="entry name" value="SUGAR KINASE"/>
    <property type="match status" value="1"/>
</dbReference>
<dbReference type="InterPro" id="IPR043129">
    <property type="entry name" value="ATPase_NBD"/>
</dbReference>
<gene>
    <name evidence="6" type="ORF">ABC977_11590</name>
</gene>
<evidence type="ECO:0000313" key="6">
    <source>
        <dbReference type="EMBL" id="MEY6433047.1"/>
    </source>
</evidence>
<dbReference type="InterPro" id="IPR000577">
    <property type="entry name" value="Carb_kinase_FGGY"/>
</dbReference>
<dbReference type="EMBL" id="JBDKXB010000015">
    <property type="protein sequence ID" value="MEY6433047.1"/>
    <property type="molecule type" value="Genomic_DNA"/>
</dbReference>
<dbReference type="PANTHER" id="PTHR10196:SF80">
    <property type="entry name" value="D-RIBULOSE KINASE"/>
    <property type="match status" value="1"/>
</dbReference>
<dbReference type="RefSeq" id="WP_369667434.1">
    <property type="nucleotide sequence ID" value="NZ_JBDKXB010000015.1"/>
</dbReference>
<evidence type="ECO:0000259" key="5">
    <source>
        <dbReference type="Pfam" id="PF02782"/>
    </source>
</evidence>
<feature type="domain" description="Carbohydrate kinase FGGY N-terminal" evidence="4">
    <location>
        <begin position="18"/>
        <end position="250"/>
    </location>
</feature>
<dbReference type="SUPFAM" id="SSF53067">
    <property type="entry name" value="Actin-like ATPase domain"/>
    <property type="match status" value="2"/>
</dbReference>
<protein>
    <submittedName>
        <fullName evidence="6">FGGY-family carbohydrate kinase</fullName>
    </submittedName>
</protein>
<dbReference type="PIRSF" id="PIRSF000538">
    <property type="entry name" value="GlpK"/>
    <property type="match status" value="1"/>
</dbReference>
<proteinExistence type="inferred from homology"/>
<comment type="caution">
    <text evidence="6">The sequence shown here is derived from an EMBL/GenBank/DDBJ whole genome shotgun (WGS) entry which is preliminary data.</text>
</comment>
<dbReference type="Gene3D" id="3.30.420.40">
    <property type="match status" value="2"/>
</dbReference>
<evidence type="ECO:0000259" key="4">
    <source>
        <dbReference type="Pfam" id="PF00370"/>
    </source>
</evidence>
<dbReference type="Proteomes" id="UP001564408">
    <property type="component" value="Unassembled WGS sequence"/>
</dbReference>
<organism evidence="6 7">
    <name type="scientific">Thioalkalicoccus limnaeus</name>
    <dbReference type="NCBI Taxonomy" id="120681"/>
    <lineage>
        <taxon>Bacteria</taxon>
        <taxon>Pseudomonadati</taxon>
        <taxon>Pseudomonadota</taxon>
        <taxon>Gammaproteobacteria</taxon>
        <taxon>Chromatiales</taxon>
        <taxon>Chromatiaceae</taxon>
        <taxon>Thioalkalicoccus</taxon>
    </lineage>
</organism>
<comment type="similarity">
    <text evidence="1">Belongs to the FGGY kinase family.</text>
</comment>